<organism evidence="1 2">
    <name type="scientific">Trichinella nelsoni</name>
    <dbReference type="NCBI Taxonomy" id="6336"/>
    <lineage>
        <taxon>Eukaryota</taxon>
        <taxon>Metazoa</taxon>
        <taxon>Ecdysozoa</taxon>
        <taxon>Nematoda</taxon>
        <taxon>Enoplea</taxon>
        <taxon>Dorylaimia</taxon>
        <taxon>Trichinellida</taxon>
        <taxon>Trichinellidae</taxon>
        <taxon>Trichinella</taxon>
    </lineage>
</organism>
<dbReference type="AlphaFoldDB" id="A0A0V0RCQ2"/>
<reference evidence="1 2" key="1">
    <citation type="submission" date="2015-01" db="EMBL/GenBank/DDBJ databases">
        <title>Evolution of Trichinella species and genotypes.</title>
        <authorList>
            <person name="Korhonen P.K."/>
            <person name="Edoardo P."/>
            <person name="Giuseppe L.R."/>
            <person name="Gasser R.B."/>
        </authorList>
    </citation>
    <scope>NUCLEOTIDE SEQUENCE [LARGE SCALE GENOMIC DNA]</scope>
    <source>
        <strain evidence="1">ISS37</strain>
    </source>
</reference>
<protein>
    <submittedName>
        <fullName evidence="1">Uncharacterized protein</fullName>
    </submittedName>
</protein>
<keyword evidence="2" id="KW-1185">Reference proteome</keyword>
<evidence type="ECO:0000313" key="1">
    <source>
        <dbReference type="EMBL" id="KRX12042.1"/>
    </source>
</evidence>
<dbReference type="Proteomes" id="UP000054630">
    <property type="component" value="Unassembled WGS sequence"/>
</dbReference>
<dbReference type="EMBL" id="JYDL01000910">
    <property type="protein sequence ID" value="KRX12042.1"/>
    <property type="molecule type" value="Genomic_DNA"/>
</dbReference>
<proteinExistence type="predicted"/>
<name>A0A0V0RCQ2_9BILA</name>
<evidence type="ECO:0000313" key="2">
    <source>
        <dbReference type="Proteomes" id="UP000054630"/>
    </source>
</evidence>
<accession>A0A0V0RCQ2</accession>
<gene>
    <name evidence="1" type="ORF">T07_6368</name>
</gene>
<comment type="caution">
    <text evidence="1">The sequence shown here is derived from an EMBL/GenBank/DDBJ whole genome shotgun (WGS) entry which is preliminary data.</text>
</comment>
<sequence>MGATLLSLHGMRCQKAVTEPTKAGKRMDDLYMFFRAV</sequence>